<dbReference type="InterPro" id="IPR025587">
    <property type="entry name" value="DUF4351"/>
</dbReference>
<feature type="compositionally biased region" description="Polar residues" evidence="1">
    <location>
        <begin position="75"/>
        <end position="86"/>
    </location>
</feature>
<protein>
    <submittedName>
        <fullName evidence="3">DUF4351 domain-containing protein</fullName>
    </submittedName>
</protein>
<dbReference type="Pfam" id="PF14261">
    <property type="entry name" value="DUF4351"/>
    <property type="match status" value="1"/>
</dbReference>
<keyword evidence="4" id="KW-1185">Reference proteome</keyword>
<evidence type="ECO:0000256" key="1">
    <source>
        <dbReference type="SAM" id="MobiDB-lite"/>
    </source>
</evidence>
<dbReference type="EMBL" id="CP109527">
    <property type="protein sequence ID" value="WTY34737.1"/>
    <property type="molecule type" value="Genomic_DNA"/>
</dbReference>
<accession>A0ABZ1N440</accession>
<feature type="domain" description="DUF4351" evidence="2">
    <location>
        <begin position="10"/>
        <end position="62"/>
    </location>
</feature>
<sequence length="92" mass="9958">MTTGEMLRAEGEAKGEANLLIRLLGRKFGELSESTIRQVRAASPGDLHRWADQILTASTIEDHSRLSRCGRRCPASSQPAQISGGQSEPLVV</sequence>
<gene>
    <name evidence="3" type="ORF">OG308_25980</name>
</gene>
<proteinExistence type="predicted"/>
<name>A0ABZ1N440_9NOCA</name>
<dbReference type="Proteomes" id="UP001621418">
    <property type="component" value="Chromosome"/>
</dbReference>
<dbReference type="RefSeq" id="WP_405147113.1">
    <property type="nucleotide sequence ID" value="NZ_CP109527.1"/>
</dbReference>
<feature type="region of interest" description="Disordered" evidence="1">
    <location>
        <begin position="71"/>
        <end position="92"/>
    </location>
</feature>
<organism evidence="3 4">
    <name type="scientific">Nocardia salmonicida</name>
    <dbReference type="NCBI Taxonomy" id="53431"/>
    <lineage>
        <taxon>Bacteria</taxon>
        <taxon>Bacillati</taxon>
        <taxon>Actinomycetota</taxon>
        <taxon>Actinomycetes</taxon>
        <taxon>Mycobacteriales</taxon>
        <taxon>Nocardiaceae</taxon>
        <taxon>Nocardia</taxon>
    </lineage>
</organism>
<evidence type="ECO:0000313" key="4">
    <source>
        <dbReference type="Proteomes" id="UP001621418"/>
    </source>
</evidence>
<evidence type="ECO:0000313" key="3">
    <source>
        <dbReference type="EMBL" id="WTY34737.1"/>
    </source>
</evidence>
<evidence type="ECO:0000259" key="2">
    <source>
        <dbReference type="Pfam" id="PF14261"/>
    </source>
</evidence>
<reference evidence="3 4" key="1">
    <citation type="submission" date="2022-10" db="EMBL/GenBank/DDBJ databases">
        <title>The complete genomes of actinobacterial strains from the NBC collection.</title>
        <authorList>
            <person name="Joergensen T.S."/>
            <person name="Alvarez Arevalo M."/>
            <person name="Sterndorff E.B."/>
            <person name="Faurdal D."/>
            <person name="Vuksanovic O."/>
            <person name="Mourched A.-S."/>
            <person name="Charusanti P."/>
            <person name="Shaw S."/>
            <person name="Blin K."/>
            <person name="Weber T."/>
        </authorList>
    </citation>
    <scope>NUCLEOTIDE SEQUENCE [LARGE SCALE GENOMIC DNA]</scope>
    <source>
        <strain evidence="3 4">NBC_01413</strain>
    </source>
</reference>